<keyword evidence="3" id="KW-0614">Plasmid</keyword>
<feature type="compositionally biased region" description="Pro residues" evidence="1">
    <location>
        <begin position="269"/>
        <end position="284"/>
    </location>
</feature>
<geneLocation type="plasmid" evidence="3 4">
    <name>pSCL4</name>
</geneLocation>
<dbReference type="RefSeq" id="WP_003953131.1">
    <property type="nucleotide sequence ID" value="NZ_CM000914.1"/>
</dbReference>
<name>B5GN13_STRCL</name>
<feature type="domain" description="A-factor biosynthesis hotdog" evidence="2">
    <location>
        <begin position="96"/>
        <end position="227"/>
    </location>
</feature>
<accession>B5GN13</accession>
<dbReference type="AlphaFoldDB" id="B5GN13"/>
<feature type="region of interest" description="Disordered" evidence="1">
    <location>
        <begin position="269"/>
        <end position="296"/>
    </location>
</feature>
<keyword evidence="4" id="KW-1185">Reference proteome</keyword>
<evidence type="ECO:0000259" key="2">
    <source>
        <dbReference type="Pfam" id="PF03756"/>
    </source>
</evidence>
<gene>
    <name evidence="3" type="ORF">SCLAV_p0812</name>
</gene>
<dbReference type="eggNOG" id="ENOG5030SRQ">
    <property type="taxonomic scope" value="Bacteria"/>
</dbReference>
<dbReference type="EMBL" id="CM000914">
    <property type="protein sequence ID" value="EFG04298.2"/>
    <property type="molecule type" value="Genomic_DNA"/>
</dbReference>
<evidence type="ECO:0000313" key="4">
    <source>
        <dbReference type="Proteomes" id="UP000002357"/>
    </source>
</evidence>
<sequence>MTEKDLSGKGLSEKVVFIVGDHLAGSSPSPHLMSLSQLLSGLRDGQVREPWPTLVPGQGIEQYERGIVRGELRRLGLPESILLDIPMPELLGHSEVHKHNPENVLVAGLHRVDENLFRASFRISDRQEMVLDHAPSAHVAGMVITELVRQMSLAVGERYLLRPTGVSRRFILNSLQTSFSKFLLPLPALIEYRAENLVRKGPDWLRFQGHCDVVQAGVTAASGSMDMVVMDERRAARIEKRQFLEVMPLLTDLHRFPVPLPHPLPHSAPAPHPVPVPVPVPHPAHSPEGVHALDSA</sequence>
<proteinExistence type="predicted"/>
<reference evidence="3 4" key="1">
    <citation type="journal article" date="2010" name="Genome Biol. Evol.">
        <title>The sequence of a 1.8-mb bacterial linear plasmid reveals a rich evolutionary reservoir of secondary metabolic pathways.</title>
        <authorList>
            <person name="Medema M.H."/>
            <person name="Trefzer A."/>
            <person name="Kovalchuk A."/>
            <person name="van den Berg M."/>
            <person name="Mueller U."/>
            <person name="Heijne W."/>
            <person name="Wu L."/>
            <person name="Alam M.T."/>
            <person name="Ronning C.M."/>
            <person name="Nierman W.C."/>
            <person name="Bovenberg R.A.L."/>
            <person name="Breitling R."/>
            <person name="Takano E."/>
        </authorList>
    </citation>
    <scope>NUCLEOTIDE SEQUENCE [LARGE SCALE GENOMIC DNA]</scope>
    <source>
        <strain evidence="4">ATCC 27064 / DSM 738 / JCM 4710 / NBRC 13307 / NCIMB 12785 / NRRL 3585 / VKM Ac-602</strain>
        <plasmid evidence="3">pSCL4</plasmid>
    </source>
</reference>
<dbReference type="KEGG" id="sclf:BB341_28275"/>
<dbReference type="OrthoDB" id="7838374at2"/>
<dbReference type="Proteomes" id="UP000002357">
    <property type="component" value="Plasmid pSCL4"/>
</dbReference>
<evidence type="ECO:0000256" key="1">
    <source>
        <dbReference type="SAM" id="MobiDB-lite"/>
    </source>
</evidence>
<evidence type="ECO:0000313" key="3">
    <source>
        <dbReference type="EMBL" id="EFG04298.2"/>
    </source>
</evidence>
<dbReference type="InterPro" id="IPR005509">
    <property type="entry name" value="AfsA_hotdog_dom"/>
</dbReference>
<dbReference type="Pfam" id="PF03756">
    <property type="entry name" value="AfsA"/>
    <property type="match status" value="1"/>
</dbReference>
<protein>
    <submittedName>
        <fullName evidence="3">AfsA domain-containing protein</fullName>
    </submittedName>
</protein>
<organism evidence="3 4">
    <name type="scientific">Streptomyces clavuligerus</name>
    <dbReference type="NCBI Taxonomy" id="1901"/>
    <lineage>
        <taxon>Bacteria</taxon>
        <taxon>Bacillati</taxon>
        <taxon>Actinomycetota</taxon>
        <taxon>Actinomycetes</taxon>
        <taxon>Kitasatosporales</taxon>
        <taxon>Streptomycetaceae</taxon>
        <taxon>Streptomyces</taxon>
    </lineage>
</organism>